<dbReference type="EMBL" id="CAJNOM010001440">
    <property type="protein sequence ID" value="CAF1608001.1"/>
    <property type="molecule type" value="Genomic_DNA"/>
</dbReference>
<evidence type="ECO:0000313" key="6">
    <source>
        <dbReference type="EMBL" id="CAF1608001.1"/>
    </source>
</evidence>
<dbReference type="Proteomes" id="UP000663868">
    <property type="component" value="Unassembled WGS sequence"/>
</dbReference>
<name>A0A815E3F1_9BILA</name>
<evidence type="ECO:0000313" key="3">
    <source>
        <dbReference type="EMBL" id="CAF1365435.1"/>
    </source>
</evidence>
<organism evidence="2 11">
    <name type="scientific">Adineta steineri</name>
    <dbReference type="NCBI Taxonomy" id="433720"/>
    <lineage>
        <taxon>Eukaryota</taxon>
        <taxon>Metazoa</taxon>
        <taxon>Spiralia</taxon>
        <taxon>Gnathifera</taxon>
        <taxon>Rotifera</taxon>
        <taxon>Eurotatoria</taxon>
        <taxon>Bdelloidea</taxon>
        <taxon>Adinetida</taxon>
        <taxon>Adinetidae</taxon>
        <taxon>Adineta</taxon>
    </lineage>
</organism>
<dbReference type="EMBL" id="CAJNON010000542">
    <property type="protein sequence ID" value="CAF1309641.1"/>
    <property type="molecule type" value="Genomic_DNA"/>
</dbReference>
<evidence type="ECO:0000313" key="4">
    <source>
        <dbReference type="EMBL" id="CAF1380882.1"/>
    </source>
</evidence>
<feature type="region of interest" description="Disordered" evidence="1">
    <location>
        <begin position="81"/>
        <end position="127"/>
    </location>
</feature>
<dbReference type="EMBL" id="CAJOAY010000493">
    <property type="protein sequence ID" value="CAF3677323.1"/>
    <property type="molecule type" value="Genomic_DNA"/>
</dbReference>
<dbReference type="AlphaFoldDB" id="A0A815E3F1"/>
<evidence type="ECO:0000313" key="10">
    <source>
        <dbReference type="Proteomes" id="UP000663832"/>
    </source>
</evidence>
<dbReference type="Proteomes" id="UP000663891">
    <property type="component" value="Unassembled WGS sequence"/>
</dbReference>
<dbReference type="Proteomes" id="UP000663877">
    <property type="component" value="Unassembled WGS sequence"/>
</dbReference>
<evidence type="ECO:0000313" key="5">
    <source>
        <dbReference type="EMBL" id="CAF1382298.1"/>
    </source>
</evidence>
<proteinExistence type="predicted"/>
<dbReference type="Proteomes" id="UP000663881">
    <property type="component" value="Unassembled WGS sequence"/>
</dbReference>
<evidence type="ECO:0000313" key="9">
    <source>
        <dbReference type="EMBL" id="CAF3721833.1"/>
    </source>
</evidence>
<dbReference type="EMBL" id="CAJOBB010000641">
    <property type="protein sequence ID" value="CAF3721833.1"/>
    <property type="molecule type" value="Genomic_DNA"/>
</dbReference>
<dbReference type="Proteomes" id="UP000663845">
    <property type="component" value="Unassembled WGS sequence"/>
</dbReference>
<evidence type="ECO:0000313" key="11">
    <source>
        <dbReference type="Proteomes" id="UP000663891"/>
    </source>
</evidence>
<dbReference type="EMBL" id="CAJNOI010001098">
    <property type="protein sequence ID" value="CAF1382298.1"/>
    <property type="molecule type" value="Genomic_DNA"/>
</dbReference>
<dbReference type="Proteomes" id="UP000663832">
    <property type="component" value="Unassembled WGS sequence"/>
</dbReference>
<dbReference type="EMBL" id="CAJOAZ010000034">
    <property type="protein sequence ID" value="CAF3499354.1"/>
    <property type="molecule type" value="Genomic_DNA"/>
</dbReference>
<dbReference type="EMBL" id="CAJNOG010000907">
    <property type="protein sequence ID" value="CAF1380882.1"/>
    <property type="molecule type" value="Genomic_DNA"/>
</dbReference>
<gene>
    <name evidence="5" type="ORF">BJG266_LOCUS36641</name>
    <name evidence="3" type="ORF">IZO911_LOCUS37558</name>
    <name evidence="4" type="ORF">JYZ213_LOCUS36656</name>
    <name evidence="9" type="ORF">KXQ929_LOCUS12459</name>
    <name evidence="8" type="ORF">OKA104_LOCUS10873</name>
    <name evidence="7" type="ORF">OXD698_LOCUS1222</name>
    <name evidence="6" type="ORF">QVE165_LOCUS53624</name>
    <name evidence="2" type="ORF">VCS650_LOCUS31519</name>
</gene>
<evidence type="ECO:0000256" key="1">
    <source>
        <dbReference type="SAM" id="MobiDB-lite"/>
    </source>
</evidence>
<protein>
    <submittedName>
        <fullName evidence="2">Uncharacterized protein</fullName>
    </submittedName>
</protein>
<evidence type="ECO:0000313" key="8">
    <source>
        <dbReference type="EMBL" id="CAF3677323.1"/>
    </source>
</evidence>
<dbReference type="Proteomes" id="UP000663844">
    <property type="component" value="Unassembled WGS sequence"/>
</dbReference>
<reference evidence="2" key="1">
    <citation type="submission" date="2021-02" db="EMBL/GenBank/DDBJ databases">
        <authorList>
            <person name="Nowell W R."/>
        </authorList>
    </citation>
    <scope>NUCLEOTIDE SEQUENCE</scope>
</reference>
<sequence length="127" mass="14940">MPGASRRVRRLEKDALLRSKNTEYTREQSDNYISSLQLNYDDDETERHRRHVSTRPIRQIQREADYPVESLEKITERIQQEIKRRHMSVPATGNHFQSSSTPDRTTRDSEATGKYSSNKHTSNTKLH</sequence>
<evidence type="ECO:0000313" key="7">
    <source>
        <dbReference type="EMBL" id="CAF3499354.1"/>
    </source>
</evidence>
<evidence type="ECO:0000313" key="2">
    <source>
        <dbReference type="EMBL" id="CAF1309641.1"/>
    </source>
</evidence>
<dbReference type="EMBL" id="CAJNOE010000958">
    <property type="protein sequence ID" value="CAF1365435.1"/>
    <property type="molecule type" value="Genomic_DNA"/>
</dbReference>
<dbReference type="Proteomes" id="UP000663860">
    <property type="component" value="Unassembled WGS sequence"/>
</dbReference>
<dbReference type="OrthoDB" id="10012239at2759"/>
<comment type="caution">
    <text evidence="2">The sequence shown here is derived from an EMBL/GenBank/DDBJ whole genome shotgun (WGS) entry which is preliminary data.</text>
</comment>
<keyword evidence="10" id="KW-1185">Reference proteome</keyword>
<feature type="compositionally biased region" description="Polar residues" evidence="1">
    <location>
        <begin position="114"/>
        <end position="127"/>
    </location>
</feature>
<accession>A0A815E3F1</accession>